<name>A0AAJ1QHN0_9FLAO</name>
<gene>
    <name evidence="1" type="ORF">HX001_17025</name>
</gene>
<dbReference type="Proteomes" id="UP001170959">
    <property type="component" value="Unassembled WGS sequence"/>
</dbReference>
<reference evidence="1" key="1">
    <citation type="submission" date="2020-06" db="EMBL/GenBank/DDBJ databases">
        <authorList>
            <person name="Dong N."/>
        </authorList>
    </citation>
    <scope>NUCLEOTIDE SEQUENCE</scope>
    <source>
        <strain evidence="1">R655-4</strain>
    </source>
</reference>
<organism evidence="1 2">
    <name type="scientific">Empedobacter brevis</name>
    <dbReference type="NCBI Taxonomy" id="247"/>
    <lineage>
        <taxon>Bacteria</taxon>
        <taxon>Pseudomonadati</taxon>
        <taxon>Bacteroidota</taxon>
        <taxon>Flavobacteriia</taxon>
        <taxon>Flavobacteriales</taxon>
        <taxon>Weeksellaceae</taxon>
        <taxon>Empedobacter</taxon>
    </lineage>
</organism>
<dbReference type="AlphaFoldDB" id="A0AAJ1QHN0"/>
<dbReference type="EMBL" id="JACAGJ010000012">
    <property type="protein sequence ID" value="MDM1074190.1"/>
    <property type="molecule type" value="Genomic_DNA"/>
</dbReference>
<proteinExistence type="predicted"/>
<sequence>MNFFFARFNQLKVPKKRIQLMTMSSSIFLSRNVMVCLFFLSFTFVHCQLYISNNTIVAVKEGTIFYQSSSKKDSSYSEKLNVTLDTVLLSSEKYLKTDRKDFHKIKKNIKSGDQTDKKISHSVYRKPEFKKVNKQILCHNRYLSILSGIDNFDAKAVVSSSLKVYLAFNRTHEKSKKIVHQKEQVYDKNNCFYRNNKIRFENFVRPPPSIVLCL</sequence>
<comment type="caution">
    <text evidence="1">The sequence shown here is derived from an EMBL/GenBank/DDBJ whole genome shotgun (WGS) entry which is preliminary data.</text>
</comment>
<accession>A0AAJ1QHN0</accession>
<reference evidence="1" key="2">
    <citation type="journal article" date="2022" name="Sci. Total Environ.">
        <title>Prevalence, transmission, and molecular epidemiology of tet(X)-positive bacteria among humans, animals, and environmental niches in China: An epidemiological, and genomic-based study.</title>
        <authorList>
            <person name="Dong N."/>
            <person name="Zeng Y."/>
            <person name="Cai C."/>
            <person name="Sun C."/>
            <person name="Lu J."/>
            <person name="Liu C."/>
            <person name="Zhou H."/>
            <person name="Sun Q."/>
            <person name="Shu L."/>
            <person name="Wang H."/>
            <person name="Wang Y."/>
            <person name="Wang S."/>
            <person name="Wu C."/>
            <person name="Chan E.W."/>
            <person name="Chen G."/>
            <person name="Shen Z."/>
            <person name="Chen S."/>
            <person name="Zhang R."/>
        </authorList>
    </citation>
    <scope>NUCLEOTIDE SEQUENCE</scope>
    <source>
        <strain evidence="1">R655-4</strain>
    </source>
</reference>
<protein>
    <submittedName>
        <fullName evidence="1">Uncharacterized protein</fullName>
    </submittedName>
</protein>
<evidence type="ECO:0000313" key="2">
    <source>
        <dbReference type="Proteomes" id="UP001170959"/>
    </source>
</evidence>
<evidence type="ECO:0000313" key="1">
    <source>
        <dbReference type="EMBL" id="MDM1074190.1"/>
    </source>
</evidence>
<dbReference type="RefSeq" id="WP_286494427.1">
    <property type="nucleotide sequence ID" value="NZ_JACAGJ010000012.1"/>
</dbReference>